<dbReference type="InterPro" id="IPR016635">
    <property type="entry name" value="AP_complex_ssu"/>
</dbReference>
<evidence type="ECO:0000256" key="5">
    <source>
        <dbReference type="ARBA" id="ARBA00023136"/>
    </source>
</evidence>
<protein>
    <recommendedName>
        <fullName evidence="6">AP complex subunit sigma</fullName>
    </recommendedName>
</protein>
<evidence type="ECO:0000313" key="9">
    <source>
        <dbReference type="Proteomes" id="UP000006790"/>
    </source>
</evidence>
<evidence type="ECO:0000256" key="2">
    <source>
        <dbReference type="ARBA" id="ARBA00006972"/>
    </source>
</evidence>
<dbReference type="GO" id="GO:0030122">
    <property type="term" value="C:AP-2 adaptor complex"/>
    <property type="evidence" value="ECO:0007669"/>
    <property type="project" value="EnsemblFungi"/>
</dbReference>
<comment type="subcellular location">
    <subcellularLocation>
        <location evidence="1">Endomembrane system</location>
    </subcellularLocation>
</comment>
<dbReference type="PANTHER" id="PTHR11753">
    <property type="entry name" value="ADAPTOR COMPLEXES SMALL SUBUNIT FAMILY"/>
    <property type="match status" value="1"/>
</dbReference>
<reference evidence="9" key="1">
    <citation type="journal article" date="2012" name="G3 (Bethesda)">
        <title>Pichia sorbitophila, an interspecies yeast hybrid reveals early steps of genome resolution following polyploidization.</title>
        <authorList>
            <person name="Leh Louis V."/>
            <person name="Despons L."/>
            <person name="Friedrich A."/>
            <person name="Martin T."/>
            <person name="Durrens P."/>
            <person name="Casaregola S."/>
            <person name="Neuveglise C."/>
            <person name="Fairhead C."/>
            <person name="Marck C."/>
            <person name="Cruz J.A."/>
            <person name="Straub M.L."/>
            <person name="Kugler V."/>
            <person name="Sacerdot C."/>
            <person name="Uzunov Z."/>
            <person name="Thierry A."/>
            <person name="Weiss S."/>
            <person name="Bleykasten C."/>
            <person name="De Montigny J."/>
            <person name="Jacques N."/>
            <person name="Jung P."/>
            <person name="Lemaire M."/>
            <person name="Mallet S."/>
            <person name="Morel G."/>
            <person name="Richard G.F."/>
            <person name="Sarkar A."/>
            <person name="Savel G."/>
            <person name="Schacherer J."/>
            <person name="Seret M.L."/>
            <person name="Talla E."/>
            <person name="Samson G."/>
            <person name="Jubin C."/>
            <person name="Poulain J."/>
            <person name="Vacherie B."/>
            <person name="Barbe V."/>
            <person name="Pelletier E."/>
            <person name="Sherman D.J."/>
            <person name="Westhof E."/>
            <person name="Weissenbach J."/>
            <person name="Baret P.V."/>
            <person name="Wincker P."/>
            <person name="Gaillardin C."/>
            <person name="Dujon B."/>
            <person name="Souciet J.L."/>
        </authorList>
    </citation>
    <scope>NUCLEOTIDE SEQUENCE [LARGE SCALE GENOMIC DNA]</scope>
    <source>
        <strain evidence="9">CBS 270.75 / DBVPG 7215 / KCTC 17166 / NRRL Y-17582</strain>
    </source>
</reference>
<sequence>MAIHFIICFNKQGILRLGRWFQSSGHSLQDKNSLAQILKLIMSRDSRTQSNIIDFDDRTKLVYRRYAGLYFVMGVSLEEDGLLYLAHIQLFVEVLDLFFGNVCELDILFNFYKAYMVMDEMFIGGELRETSKELLLDRLTQLEKLP</sequence>
<dbReference type="OrthoDB" id="371463at2759"/>
<dbReference type="FunCoup" id="G8JR96">
    <property type="interactions" value="471"/>
</dbReference>
<comment type="similarity">
    <text evidence="2 6">Belongs to the adaptor complexes small subunit family.</text>
</comment>
<evidence type="ECO:0000313" key="8">
    <source>
        <dbReference type="EMBL" id="AET38665.1"/>
    </source>
</evidence>
<dbReference type="Pfam" id="PF01217">
    <property type="entry name" value="Clat_adaptor_s"/>
    <property type="match status" value="1"/>
</dbReference>
<evidence type="ECO:0000256" key="4">
    <source>
        <dbReference type="ARBA" id="ARBA00022927"/>
    </source>
</evidence>
<dbReference type="InterPro" id="IPR000804">
    <property type="entry name" value="Clathrin_sm-chain_CS"/>
</dbReference>
<dbReference type="PIRSF" id="PIRSF015588">
    <property type="entry name" value="AP_complex_sigma"/>
    <property type="match status" value="1"/>
</dbReference>
<dbReference type="eggNOG" id="KOG0935">
    <property type="taxonomic scope" value="Eukaryota"/>
</dbReference>
<feature type="domain" description="AP complex mu/sigma subunit" evidence="7">
    <location>
        <begin position="3"/>
        <end position="144"/>
    </location>
</feature>
<dbReference type="EMBL" id="CP002499">
    <property type="protein sequence ID" value="AET38665.1"/>
    <property type="molecule type" value="Genomic_DNA"/>
</dbReference>
<evidence type="ECO:0000256" key="6">
    <source>
        <dbReference type="PIRNR" id="PIRNR015588"/>
    </source>
</evidence>
<dbReference type="InParanoid" id="G8JR96"/>
<dbReference type="Gene3D" id="3.30.450.60">
    <property type="match status" value="1"/>
</dbReference>
<dbReference type="InterPro" id="IPR011012">
    <property type="entry name" value="Longin-like_dom_sf"/>
</dbReference>
<gene>
    <name evidence="8" type="ordered locus">Ecym_3162</name>
</gene>
<dbReference type="GO" id="GO:0016192">
    <property type="term" value="P:vesicle-mediated transport"/>
    <property type="evidence" value="ECO:0007669"/>
    <property type="project" value="InterPro"/>
</dbReference>
<dbReference type="SUPFAM" id="SSF64356">
    <property type="entry name" value="SNARE-like"/>
    <property type="match status" value="1"/>
</dbReference>
<dbReference type="InterPro" id="IPR022775">
    <property type="entry name" value="AP_mu_sigma_su"/>
</dbReference>
<evidence type="ECO:0000256" key="3">
    <source>
        <dbReference type="ARBA" id="ARBA00022448"/>
    </source>
</evidence>
<keyword evidence="9" id="KW-1185">Reference proteome</keyword>
<dbReference type="RefSeq" id="XP_003645482.1">
    <property type="nucleotide sequence ID" value="XM_003645434.1"/>
</dbReference>
<evidence type="ECO:0000256" key="1">
    <source>
        <dbReference type="ARBA" id="ARBA00004308"/>
    </source>
</evidence>
<dbReference type="GeneID" id="11468749"/>
<dbReference type="KEGG" id="erc:Ecym_3162"/>
<keyword evidence="3 6" id="KW-0813">Transport</keyword>
<dbReference type="OMA" id="QSNFVEY"/>
<dbReference type="AlphaFoldDB" id="G8JR96"/>
<dbReference type="PROSITE" id="PS00989">
    <property type="entry name" value="CLAT_ADAPTOR_S"/>
    <property type="match status" value="1"/>
</dbReference>
<dbReference type="FunFam" id="3.30.450.60:FF:000010">
    <property type="entry name" value="AP complex subunit sigma"/>
    <property type="match status" value="1"/>
</dbReference>
<dbReference type="Proteomes" id="UP000006790">
    <property type="component" value="Chromosome 3"/>
</dbReference>
<organism evidence="8 9">
    <name type="scientific">Eremothecium cymbalariae (strain CBS 270.75 / DBVPG 7215 / KCTC 17166 / NRRL Y-17582)</name>
    <name type="common">Yeast</name>
    <dbReference type="NCBI Taxonomy" id="931890"/>
    <lineage>
        <taxon>Eukaryota</taxon>
        <taxon>Fungi</taxon>
        <taxon>Dikarya</taxon>
        <taxon>Ascomycota</taxon>
        <taxon>Saccharomycotina</taxon>
        <taxon>Saccharomycetes</taxon>
        <taxon>Saccharomycetales</taxon>
        <taxon>Saccharomycetaceae</taxon>
        <taxon>Eremothecium</taxon>
    </lineage>
</organism>
<proteinExistence type="inferred from homology"/>
<evidence type="ECO:0000259" key="7">
    <source>
        <dbReference type="Pfam" id="PF01217"/>
    </source>
</evidence>
<dbReference type="STRING" id="931890.G8JR96"/>
<keyword evidence="5 6" id="KW-0472">Membrane</keyword>
<keyword evidence="4 6" id="KW-0653">Protein transport</keyword>
<dbReference type="GO" id="GO:0006886">
    <property type="term" value="P:intracellular protein transport"/>
    <property type="evidence" value="ECO:0007669"/>
    <property type="project" value="UniProtKB-UniRule"/>
</dbReference>
<name>G8JR96_ERECY</name>
<dbReference type="HOGENOM" id="CLU_061221_0_0_1"/>
<accession>G8JR96</accession>